<reference evidence="1 2" key="1">
    <citation type="journal article" date="2021" name="Commun. Biol.">
        <title>The genome of Shorea leprosula (Dipterocarpaceae) highlights the ecological relevance of drought in aseasonal tropical rainforests.</title>
        <authorList>
            <person name="Ng K.K.S."/>
            <person name="Kobayashi M.J."/>
            <person name="Fawcett J.A."/>
            <person name="Hatakeyama M."/>
            <person name="Paape T."/>
            <person name="Ng C.H."/>
            <person name="Ang C.C."/>
            <person name="Tnah L.H."/>
            <person name="Lee C.T."/>
            <person name="Nishiyama T."/>
            <person name="Sese J."/>
            <person name="O'Brien M.J."/>
            <person name="Copetti D."/>
            <person name="Mohd Noor M.I."/>
            <person name="Ong R.C."/>
            <person name="Putra M."/>
            <person name="Sireger I.Z."/>
            <person name="Indrioko S."/>
            <person name="Kosugi Y."/>
            <person name="Izuno A."/>
            <person name="Isagi Y."/>
            <person name="Lee S.L."/>
            <person name="Shimizu K.K."/>
        </authorList>
    </citation>
    <scope>NUCLEOTIDE SEQUENCE [LARGE SCALE GENOMIC DNA]</scope>
    <source>
        <strain evidence="1">214</strain>
    </source>
</reference>
<comment type="caution">
    <text evidence="1">The sequence shown here is derived from an EMBL/GenBank/DDBJ whole genome shotgun (WGS) entry which is preliminary data.</text>
</comment>
<gene>
    <name evidence="1" type="ORF">SLEP1_g17591</name>
</gene>
<dbReference type="Proteomes" id="UP001054252">
    <property type="component" value="Unassembled WGS sequence"/>
</dbReference>
<evidence type="ECO:0000313" key="1">
    <source>
        <dbReference type="EMBL" id="GKV05596.1"/>
    </source>
</evidence>
<accession>A0AAV5J3V4</accession>
<dbReference type="AlphaFoldDB" id="A0AAV5J3V4"/>
<evidence type="ECO:0000313" key="2">
    <source>
        <dbReference type="Proteomes" id="UP001054252"/>
    </source>
</evidence>
<proteinExistence type="predicted"/>
<dbReference type="PANTHER" id="PTHR36617:SF15">
    <property type="entry name" value="REVERSE TRANSCRIPTASE ZINC-BINDING DOMAIN-CONTAINING PROTEIN"/>
    <property type="match status" value="1"/>
</dbReference>
<name>A0AAV5J3V4_9ROSI</name>
<dbReference type="PANTHER" id="PTHR36617">
    <property type="entry name" value="PROTEIN, PUTATIVE-RELATED"/>
    <property type="match status" value="1"/>
</dbReference>
<sequence length="443" mass="51280">MSIMVGEWQQRGIKRSISDHCAIILKSRNADWGPKPVRVLDAWQQHPDFKKLVEEKWNEMKVMGYAGYRIANGRHAQNNITSILCNGRWVEEPEMVKNEVVQYFRDLFRSDSWRRPRLGGIQFKQISGEDKVWLKRPFSMEEIEALKNCDELKAPGPDGISPEWKLGIWYQMERMDYGMFVNCKSFDLVNGSPTEEFEAEDEGLLHGVEIGRRGMTVSLLQFADDTVFAGRANSENIGMGQPVFWVMELELCLLFIWECQLGRIRGIRRCGNQLLADFEVSLLPRRMLLCPLEAASFCLTWDFLWGGAELRRKISWVKWDLACYSKKEGGLGMHDLGRRSAKLRVMLVDGFRWEVGDGKRVGFWRENWVGHKPLRDVCPRIFALAVNKDGGVHLREGREDKWKWKHDGDGIYVVKKAYDFSNPTGRILDEQEWGVAEYFEGNG</sequence>
<protein>
    <submittedName>
        <fullName evidence="1">Uncharacterized protein</fullName>
    </submittedName>
</protein>
<dbReference type="EMBL" id="BPVZ01000024">
    <property type="protein sequence ID" value="GKV05596.1"/>
    <property type="molecule type" value="Genomic_DNA"/>
</dbReference>
<organism evidence="1 2">
    <name type="scientific">Rubroshorea leprosula</name>
    <dbReference type="NCBI Taxonomy" id="152421"/>
    <lineage>
        <taxon>Eukaryota</taxon>
        <taxon>Viridiplantae</taxon>
        <taxon>Streptophyta</taxon>
        <taxon>Embryophyta</taxon>
        <taxon>Tracheophyta</taxon>
        <taxon>Spermatophyta</taxon>
        <taxon>Magnoliopsida</taxon>
        <taxon>eudicotyledons</taxon>
        <taxon>Gunneridae</taxon>
        <taxon>Pentapetalae</taxon>
        <taxon>rosids</taxon>
        <taxon>malvids</taxon>
        <taxon>Malvales</taxon>
        <taxon>Dipterocarpaceae</taxon>
        <taxon>Rubroshorea</taxon>
    </lineage>
</organism>
<keyword evidence="2" id="KW-1185">Reference proteome</keyword>